<feature type="region of interest" description="Disordered" evidence="2">
    <location>
        <begin position="295"/>
        <end position="356"/>
    </location>
</feature>
<feature type="compositionally biased region" description="Basic and acidic residues" evidence="2">
    <location>
        <begin position="316"/>
        <end position="332"/>
    </location>
</feature>
<feature type="domain" description="Nuclease associated modular" evidence="3">
    <location>
        <begin position="123"/>
        <end position="151"/>
    </location>
</feature>
<dbReference type="Pfam" id="PF07460">
    <property type="entry name" value="NUMOD3"/>
    <property type="match status" value="1"/>
</dbReference>
<keyword evidence="1" id="KW-0175">Coiled coil</keyword>
<reference evidence="4" key="1">
    <citation type="submission" date="2022-10" db="EMBL/GenBank/DDBJ databases">
        <authorList>
            <person name="Hyden B.L."/>
            <person name="Feng K."/>
            <person name="Yates T."/>
            <person name="Jawdy S."/>
            <person name="Smart L.B."/>
            <person name="Muchero W."/>
        </authorList>
    </citation>
    <scope>NUCLEOTIDE SEQUENCE</scope>
    <source>
        <tissue evidence="4">Shoot tip</tissue>
    </source>
</reference>
<proteinExistence type="predicted"/>
<feature type="region of interest" description="Disordered" evidence="2">
    <location>
        <begin position="521"/>
        <end position="566"/>
    </location>
</feature>
<comment type="caution">
    <text evidence="4">The sequence shown here is derived from an EMBL/GenBank/DDBJ whole genome shotgun (WGS) entry which is preliminary data.</text>
</comment>
<evidence type="ECO:0000259" key="3">
    <source>
        <dbReference type="Pfam" id="PF07460"/>
    </source>
</evidence>
<feature type="region of interest" description="Disordered" evidence="2">
    <location>
        <begin position="126"/>
        <end position="145"/>
    </location>
</feature>
<evidence type="ECO:0000256" key="2">
    <source>
        <dbReference type="SAM" id="MobiDB-lite"/>
    </source>
</evidence>
<name>A0ABQ9BT11_9ROSI</name>
<sequence>MPLLDIATSQASLSNHLGLLGAQTNAHCKVFSSPFAFGDDKRLLSLGKSIKFRRKINAFERSKLQIKAVATFEPKSLVRKGDGKRKTSPENEQIAANSDTLLAQVDSSGEDSMALDDKEKLRRKRISNANKGNMPWNKGRKHSPETLQKIRERTKLAMQDPKIKMKLASLGHAQSKETREKIGHGVRLGWQKRREKQMMQEGCYFEWQNLIAEASRRGYTGEEELQWGSYNILRQQLEVEWVESVQQRKTSPRPKGSKRAPKSLEQRRKISEAIAAKWADPEYRERVYSGLSKFHGTQAGAARKPRRVPSSSSQSARRDSSKRRSSDTEKGNTRSPIQKLRRRSKTPSYKDPLASSKLEMIKNIRAQRTATETKKNEAIERARSLIVEAEKAANALEGAAMKSPIARASLAEARKLIAEAIQSIESVDRGNGVSSDSISNVNDRYPSLALTELFSEDEKEINAGNESMDQAELRQVNGTMIMETSKDEDLNFSNLVSHDILNGQGGLLPLSSSAYSLPSLTIDHSSSGKQSDQAEPNGSLKSEKINSPNGSRVQYVKEETPSKSVATRKWVHGRLVEGTEGG</sequence>
<feature type="compositionally biased region" description="Polar residues" evidence="2">
    <location>
        <begin position="522"/>
        <end position="552"/>
    </location>
</feature>
<dbReference type="EMBL" id="JAPFFI010000007">
    <property type="protein sequence ID" value="KAJ6389282.1"/>
    <property type="molecule type" value="Genomic_DNA"/>
</dbReference>
<gene>
    <name evidence="4" type="ORF">OIU77_027593</name>
</gene>
<feature type="coiled-coil region" evidence="1">
    <location>
        <begin position="361"/>
        <end position="399"/>
    </location>
</feature>
<feature type="compositionally biased region" description="Basic residues" evidence="2">
    <location>
        <begin position="250"/>
        <end position="261"/>
    </location>
</feature>
<dbReference type="PANTHER" id="PTHR34199">
    <property type="entry name" value="NUMOD3 MOTIF FAMILY PROTEIN, EXPRESSED"/>
    <property type="match status" value="1"/>
</dbReference>
<dbReference type="Proteomes" id="UP001141253">
    <property type="component" value="Chromosome 3"/>
</dbReference>
<dbReference type="InterPro" id="IPR003611">
    <property type="entry name" value="NUMOD3"/>
</dbReference>
<feature type="region of interest" description="Disordered" evidence="2">
    <location>
        <begin position="245"/>
        <end position="266"/>
    </location>
</feature>
<accession>A0ABQ9BT11</accession>
<evidence type="ECO:0000313" key="5">
    <source>
        <dbReference type="Proteomes" id="UP001141253"/>
    </source>
</evidence>
<reference evidence="4" key="2">
    <citation type="journal article" date="2023" name="Int. J. Mol. Sci.">
        <title>De Novo Assembly and Annotation of 11 Diverse Shrub Willow (Salix) Genomes Reveals Novel Gene Organization in Sex-Linked Regions.</title>
        <authorList>
            <person name="Hyden B."/>
            <person name="Feng K."/>
            <person name="Yates T.B."/>
            <person name="Jawdy S."/>
            <person name="Cereghino C."/>
            <person name="Smart L.B."/>
            <person name="Muchero W."/>
        </authorList>
    </citation>
    <scope>NUCLEOTIDE SEQUENCE</scope>
    <source>
        <tissue evidence="4">Shoot tip</tissue>
    </source>
</reference>
<keyword evidence="5" id="KW-1185">Reference proteome</keyword>
<protein>
    <recommendedName>
        <fullName evidence="3">Nuclease associated modular domain-containing protein</fullName>
    </recommendedName>
</protein>
<evidence type="ECO:0000313" key="4">
    <source>
        <dbReference type="EMBL" id="KAJ6389282.1"/>
    </source>
</evidence>
<organism evidence="4 5">
    <name type="scientific">Salix suchowensis</name>
    <dbReference type="NCBI Taxonomy" id="1278906"/>
    <lineage>
        <taxon>Eukaryota</taxon>
        <taxon>Viridiplantae</taxon>
        <taxon>Streptophyta</taxon>
        <taxon>Embryophyta</taxon>
        <taxon>Tracheophyta</taxon>
        <taxon>Spermatophyta</taxon>
        <taxon>Magnoliopsida</taxon>
        <taxon>eudicotyledons</taxon>
        <taxon>Gunneridae</taxon>
        <taxon>Pentapetalae</taxon>
        <taxon>rosids</taxon>
        <taxon>fabids</taxon>
        <taxon>Malpighiales</taxon>
        <taxon>Salicaceae</taxon>
        <taxon>Saliceae</taxon>
        <taxon>Salix</taxon>
    </lineage>
</organism>
<dbReference type="PANTHER" id="PTHR34199:SF2">
    <property type="entry name" value="NUMOD3 MOTIF FAMILY PROTEIN, EXPRESSED"/>
    <property type="match status" value="1"/>
</dbReference>
<evidence type="ECO:0000256" key="1">
    <source>
        <dbReference type="SAM" id="Coils"/>
    </source>
</evidence>